<reference evidence="6" key="1">
    <citation type="journal article" date="2023" name="Nat. Commun.">
        <title>Identification of a novel Human Milk Oligosaccharides utilization cluster in the infant gut commensal Bacteroides dorei.</title>
        <authorList>
            <person name="Kijner S."/>
            <person name="Ennis D."/>
            <person name="Shmorak S."/>
            <person name="Florentin A."/>
            <person name="Yassour M."/>
        </authorList>
    </citation>
    <scope>NUCLEOTIDE SEQUENCE</scope>
    <source>
        <strain evidence="6">2</strain>
    </source>
</reference>
<evidence type="ECO:0000256" key="2">
    <source>
        <dbReference type="ARBA" id="ARBA00006011"/>
    </source>
</evidence>
<dbReference type="GO" id="GO:0009289">
    <property type="term" value="C:pilus"/>
    <property type="evidence" value="ECO:0007669"/>
    <property type="project" value="UniProtKB-SubCell"/>
</dbReference>
<evidence type="ECO:0000313" key="6">
    <source>
        <dbReference type="EMBL" id="WHX08429.1"/>
    </source>
</evidence>
<evidence type="ECO:0000313" key="7">
    <source>
        <dbReference type="Proteomes" id="UP001177934"/>
    </source>
</evidence>
<accession>A0AA95HPS2</accession>
<sequence>MNGLKYICLACIIPFLPSCIQEEHTGDAGDDGRVTVSLTFTTRTEEGADEGMESDEGNNENLIRTVRVYVFDGSDGSLTGYHHADLSDKNVTEKSFNIRLGFSRHTIPADGHTCLFYAIANEGSAEGLKSLPAAVYDSETGRYVWTDDKEITQRELLELTFSGLPESKLTEGDPAAKDETGKKYSSSILPMAVKQEVVITKETENLTLPLRRSLGKMELYFAKGGIGEGDLYIGRGVYLYNIPTKGYLFPQDAPALESSEIAHRESDKGDTSDSPYQKNGLPILRCGFEDTPSNPDEIAQLHINKITRRWNNKAPDDNTDGKKEYQWLPERRSTCLQILTNRIRMPPVGWKVTGII</sequence>
<organism evidence="6 7">
    <name type="scientific">Phocaeicola dorei</name>
    <dbReference type="NCBI Taxonomy" id="357276"/>
    <lineage>
        <taxon>Bacteria</taxon>
        <taxon>Pseudomonadati</taxon>
        <taxon>Bacteroidota</taxon>
        <taxon>Bacteroidia</taxon>
        <taxon>Bacteroidales</taxon>
        <taxon>Bacteroidaceae</taxon>
        <taxon>Phocaeicola</taxon>
    </lineage>
</organism>
<evidence type="ECO:0000256" key="1">
    <source>
        <dbReference type="ARBA" id="ARBA00004561"/>
    </source>
</evidence>
<protein>
    <submittedName>
        <fullName evidence="6">Fimbrial protein</fullName>
    </submittedName>
</protein>
<comment type="similarity">
    <text evidence="2">Belongs to the bacteroidetes fimbrillin superfamily. FimA/Mfa1 family.</text>
</comment>
<evidence type="ECO:0000256" key="4">
    <source>
        <dbReference type="ARBA" id="ARBA00023263"/>
    </source>
</evidence>
<dbReference type="Pfam" id="PF06321">
    <property type="entry name" value="P_gingi_FimA"/>
    <property type="match status" value="1"/>
</dbReference>
<dbReference type="InterPro" id="IPR029141">
    <property type="entry name" value="FimA_N"/>
</dbReference>
<comment type="subcellular location">
    <subcellularLocation>
        <location evidence="1">Fimbrium</location>
    </subcellularLocation>
</comment>
<dbReference type="EMBL" id="CP126056">
    <property type="protein sequence ID" value="WHX08429.1"/>
    <property type="molecule type" value="Genomic_DNA"/>
</dbReference>
<dbReference type="AlphaFoldDB" id="A0AA95HPS2"/>
<proteinExistence type="inferred from homology"/>
<keyword evidence="4" id="KW-0281">Fimbrium</keyword>
<evidence type="ECO:0000256" key="3">
    <source>
        <dbReference type="ARBA" id="ARBA00022729"/>
    </source>
</evidence>
<evidence type="ECO:0000259" key="5">
    <source>
        <dbReference type="Pfam" id="PF06321"/>
    </source>
</evidence>
<name>A0AA95HPS2_9BACT</name>
<gene>
    <name evidence="6" type="ORF">QNN11_12800</name>
</gene>
<feature type="domain" description="Major fimbrial subunit protein N-terminal" evidence="5">
    <location>
        <begin position="35"/>
        <end position="131"/>
    </location>
</feature>
<keyword evidence="3" id="KW-0732">Signal</keyword>
<dbReference type="Proteomes" id="UP001177934">
    <property type="component" value="Chromosome"/>
</dbReference>